<accession>A0AAW1QM52</accession>
<gene>
    <name evidence="3" type="ORF">WJX81_001469</name>
</gene>
<dbReference type="PANTHER" id="PTHR31212">
    <property type="entry name" value="ALPHA-KETOGLUTARATE-DEPENDENT DIOXYGENASE ALKB HOMOLOG 3"/>
    <property type="match status" value="1"/>
</dbReference>
<evidence type="ECO:0000259" key="2">
    <source>
        <dbReference type="Pfam" id="PF13532"/>
    </source>
</evidence>
<comment type="similarity">
    <text evidence="1">Belongs to the alkB family.</text>
</comment>
<dbReference type="GO" id="GO:0006307">
    <property type="term" value="P:DNA alkylation repair"/>
    <property type="evidence" value="ECO:0007669"/>
    <property type="project" value="InterPro"/>
</dbReference>
<evidence type="ECO:0000313" key="4">
    <source>
        <dbReference type="Proteomes" id="UP001445335"/>
    </source>
</evidence>
<dbReference type="EMBL" id="JALJOU010000086">
    <property type="protein sequence ID" value="KAK9822487.1"/>
    <property type="molecule type" value="Genomic_DNA"/>
</dbReference>
<dbReference type="Proteomes" id="UP001445335">
    <property type="component" value="Unassembled WGS sequence"/>
</dbReference>
<sequence>MPRTNCHYILDAQAVVRSGDSAEDLHSARTAPPVLREAAEIVNSMVKERQGRVADQLQAGDLDGWASSYALANRYAGRDESVAPHTDKLTALGRRPVIASLSLGACRTFRVTRAPEEFLHEVPKAARVTPHPTSGTTRINLTFRKLKPHVAAAMPRCNCGRLAALKACVQRLRHGGTRHVYYLACDPSKGDTGCAFRRWDV</sequence>
<name>A0AAW1QM52_9CHLO</name>
<dbReference type="InterPro" id="IPR027450">
    <property type="entry name" value="AlkB-like"/>
</dbReference>
<dbReference type="SUPFAM" id="SSF51197">
    <property type="entry name" value="Clavaminate synthase-like"/>
    <property type="match status" value="1"/>
</dbReference>
<dbReference type="AlphaFoldDB" id="A0AAW1QM52"/>
<comment type="caution">
    <text evidence="3">The sequence shown here is derived from an EMBL/GenBank/DDBJ whole genome shotgun (WGS) entry which is preliminary data.</text>
</comment>
<dbReference type="GO" id="GO:0051213">
    <property type="term" value="F:dioxygenase activity"/>
    <property type="evidence" value="ECO:0007669"/>
    <property type="project" value="InterPro"/>
</dbReference>
<feature type="domain" description="Alpha-ketoglutarate-dependent dioxygenase AlkB-like" evidence="2">
    <location>
        <begin position="27"/>
        <end position="112"/>
    </location>
</feature>
<evidence type="ECO:0000313" key="3">
    <source>
        <dbReference type="EMBL" id="KAK9822487.1"/>
    </source>
</evidence>
<organism evidence="3 4">
    <name type="scientific">Elliptochloris bilobata</name>
    <dbReference type="NCBI Taxonomy" id="381761"/>
    <lineage>
        <taxon>Eukaryota</taxon>
        <taxon>Viridiplantae</taxon>
        <taxon>Chlorophyta</taxon>
        <taxon>core chlorophytes</taxon>
        <taxon>Trebouxiophyceae</taxon>
        <taxon>Trebouxiophyceae incertae sedis</taxon>
        <taxon>Elliptochloris clade</taxon>
        <taxon>Elliptochloris</taxon>
    </lineage>
</organism>
<dbReference type="PANTHER" id="PTHR31212:SF4">
    <property type="entry name" value="ALPHA-KETOGLUTARATE-DEPENDENT DIOXYGENASE ALKB HOMOLOG 3"/>
    <property type="match status" value="1"/>
</dbReference>
<dbReference type="InterPro" id="IPR032854">
    <property type="entry name" value="ALKBH3"/>
</dbReference>
<keyword evidence="4" id="KW-1185">Reference proteome</keyword>
<dbReference type="Pfam" id="PF13532">
    <property type="entry name" value="2OG-FeII_Oxy_2"/>
    <property type="match status" value="1"/>
</dbReference>
<proteinExistence type="inferred from homology"/>
<dbReference type="Gene3D" id="2.60.120.590">
    <property type="entry name" value="Alpha-ketoglutarate-dependent dioxygenase AlkB-like"/>
    <property type="match status" value="1"/>
</dbReference>
<evidence type="ECO:0000256" key="1">
    <source>
        <dbReference type="ARBA" id="ARBA00007879"/>
    </source>
</evidence>
<protein>
    <recommendedName>
        <fullName evidence="2">Alpha-ketoglutarate-dependent dioxygenase AlkB-like domain-containing protein</fullName>
    </recommendedName>
</protein>
<reference evidence="3 4" key="1">
    <citation type="journal article" date="2024" name="Nat. Commun.">
        <title>Phylogenomics reveals the evolutionary origins of lichenization in chlorophyte algae.</title>
        <authorList>
            <person name="Puginier C."/>
            <person name="Libourel C."/>
            <person name="Otte J."/>
            <person name="Skaloud P."/>
            <person name="Haon M."/>
            <person name="Grisel S."/>
            <person name="Petersen M."/>
            <person name="Berrin J.G."/>
            <person name="Delaux P.M."/>
            <person name="Dal Grande F."/>
            <person name="Keller J."/>
        </authorList>
    </citation>
    <scope>NUCLEOTIDE SEQUENCE [LARGE SCALE GENOMIC DNA]</scope>
    <source>
        <strain evidence="3 4">SAG 245.80</strain>
    </source>
</reference>
<dbReference type="InterPro" id="IPR037151">
    <property type="entry name" value="AlkB-like_sf"/>
</dbReference>